<name>A0A1S6GKN9_9MYCO</name>
<sequence length="213" mass="22849">MTPPAATEVIPAVDVSVHLPVLLLGLRWLFDTEQPDTAIVAHDGQAVVSAGGRTLRFIPRGRVGSATICVEVTSRGTDHKPVTADELDAFAALLADIDVRVQHTWVEYPGDRGCLALLRPAHASLCEATARYDRGCPRHRHPHWCVCGWYADGAAALIGLTELHQQVSQWAESTPTLAGPWPTHLDPKGVLSQIAATAARSRKLVSGAVPLQV</sequence>
<keyword evidence="1" id="KW-0614">Plasmid</keyword>
<dbReference type="EMBL" id="KY349138">
    <property type="protein sequence ID" value="AQS22412.1"/>
    <property type="molecule type" value="Genomic_DNA"/>
</dbReference>
<organism evidence="1">
    <name type="scientific">Mycolicibacterium sp. CBMA 213</name>
    <dbReference type="NCBI Taxonomy" id="1968788"/>
    <lineage>
        <taxon>Bacteria</taxon>
        <taxon>Bacillati</taxon>
        <taxon>Actinomycetota</taxon>
        <taxon>Actinomycetes</taxon>
        <taxon>Mycobacteriales</taxon>
        <taxon>Mycobacteriaceae</taxon>
        <taxon>Mycolicibacterium</taxon>
    </lineage>
</organism>
<dbReference type="AlphaFoldDB" id="A0A1S6GKN9"/>
<protein>
    <submittedName>
        <fullName evidence="1">Uncharacterized protein</fullName>
    </submittedName>
</protein>
<proteinExistence type="predicted"/>
<reference evidence="1" key="1">
    <citation type="submission" date="2016-12" db="EMBL/GenBank/DDBJ databases">
        <title>Complete plasmid sequence carrying type IV-like and type VII secretion systems from an atypical mycobacteria strain.</title>
        <authorList>
            <person name="Morgado S."/>
            <person name="Marin M."/>
            <person name="Fonseca E."/>
            <person name="Freitas F."/>
            <person name="Vicente A.C."/>
        </authorList>
    </citation>
    <scope>NUCLEOTIDE SEQUENCE</scope>
    <source>
        <strain evidence="1">CBMA 213</strain>
        <plasmid evidence="1">pCBMA213_2</plasmid>
    </source>
</reference>
<dbReference type="RefSeq" id="WP_155909891.1">
    <property type="nucleotide sequence ID" value="NZ_KY349138.1"/>
</dbReference>
<accession>A0A1S6GKN9</accession>
<gene>
    <name evidence="1" type="ORF">pCBMA213_2_00048</name>
</gene>
<evidence type="ECO:0000313" key="1">
    <source>
        <dbReference type="EMBL" id="AQS22412.1"/>
    </source>
</evidence>
<geneLocation type="plasmid" evidence="1">
    <name>pCBMA213_2</name>
</geneLocation>